<evidence type="ECO:0000313" key="5">
    <source>
        <dbReference type="Proteomes" id="UP000198341"/>
    </source>
</evidence>
<comment type="catalytic activity">
    <reaction evidence="3">
        <text>an N-acyl-L-alpha-aminoacyl-tRNA + H2O = an N-acyl-L-amino acid + a tRNA + H(+)</text>
        <dbReference type="Rhea" id="RHEA:54448"/>
        <dbReference type="Rhea" id="RHEA-COMP:10123"/>
        <dbReference type="Rhea" id="RHEA-COMP:13883"/>
        <dbReference type="ChEBI" id="CHEBI:15377"/>
        <dbReference type="ChEBI" id="CHEBI:15378"/>
        <dbReference type="ChEBI" id="CHEBI:59874"/>
        <dbReference type="ChEBI" id="CHEBI:78442"/>
        <dbReference type="ChEBI" id="CHEBI:138191"/>
        <dbReference type="EC" id="3.1.1.29"/>
    </reaction>
</comment>
<dbReference type="OrthoDB" id="201213at2759"/>
<evidence type="ECO:0000313" key="4">
    <source>
        <dbReference type="EMBL" id="CCO16173.1"/>
    </source>
</evidence>
<dbReference type="GeneID" id="19016096"/>
<dbReference type="RefSeq" id="XP_007513648.1">
    <property type="nucleotide sequence ID" value="XM_007513586.1"/>
</dbReference>
<dbReference type="PANTHER" id="PTHR46194:SF1">
    <property type="entry name" value="PEPTIDYL-TRNA HYDROLASE PTRHD1-RELATED"/>
    <property type="match status" value="1"/>
</dbReference>
<dbReference type="EC" id="3.1.1.29" evidence="1"/>
<dbReference type="Proteomes" id="UP000198341">
    <property type="component" value="Chromosome 4"/>
</dbReference>
<reference evidence="4 5" key="1">
    <citation type="submission" date="2011-10" db="EMBL/GenBank/DDBJ databases">
        <authorList>
            <person name="Genoscope - CEA"/>
        </authorList>
    </citation>
    <scope>NUCLEOTIDE SEQUENCE [LARGE SCALE GENOMIC DNA]</scope>
    <source>
        <strain evidence="4 5">RCC 1105</strain>
    </source>
</reference>
<dbReference type="KEGG" id="bpg:Bathy04g00700"/>
<protein>
    <recommendedName>
        <fullName evidence="1">peptidyl-tRNA hydrolase</fullName>
        <ecNumber evidence="1">3.1.1.29</ecNumber>
    </recommendedName>
</protein>
<gene>
    <name evidence="4" type="ORF">Bathy04g00700</name>
</gene>
<dbReference type="EMBL" id="FO082275">
    <property type="protein sequence ID" value="CCO16173.1"/>
    <property type="molecule type" value="Genomic_DNA"/>
</dbReference>
<dbReference type="CDD" id="cd02429">
    <property type="entry name" value="PTH2_like"/>
    <property type="match status" value="1"/>
</dbReference>
<sequence>MRTSATNGDVNDEDVLTQYIILRRDLWREKAWPLGSIAAQVAHASVAALETFKTNEDSIKYVAKEKLSSMTKVVLEVKGEAQLMTLSEKLTENNIDYYAWREQPEDYVTCVALRPYRKEEVRELLKKCNLASDVRGG</sequence>
<dbReference type="InterPro" id="IPR023476">
    <property type="entry name" value="Pep_tRNA_hydro_II_dom_sf"/>
</dbReference>
<evidence type="ECO:0000256" key="1">
    <source>
        <dbReference type="ARBA" id="ARBA00013260"/>
    </source>
</evidence>
<dbReference type="GO" id="GO:0004045">
    <property type="term" value="F:peptidyl-tRNA hydrolase activity"/>
    <property type="evidence" value="ECO:0007669"/>
    <property type="project" value="UniProtKB-EC"/>
</dbReference>
<dbReference type="Pfam" id="PF01981">
    <property type="entry name" value="PTH2"/>
    <property type="match status" value="1"/>
</dbReference>
<evidence type="ECO:0000256" key="2">
    <source>
        <dbReference type="ARBA" id="ARBA00022801"/>
    </source>
</evidence>
<dbReference type="Gene3D" id="3.40.1490.10">
    <property type="entry name" value="Bit1"/>
    <property type="match status" value="1"/>
</dbReference>
<dbReference type="eggNOG" id="KOG3305">
    <property type="taxonomic scope" value="Eukaryota"/>
</dbReference>
<dbReference type="PANTHER" id="PTHR46194">
    <property type="entry name" value="PEPTIDYL-TRNA HYDROLASE PTRHD1-RELATED"/>
    <property type="match status" value="1"/>
</dbReference>
<dbReference type="InterPro" id="IPR042237">
    <property type="entry name" value="PTRHD1"/>
</dbReference>
<evidence type="ECO:0000256" key="3">
    <source>
        <dbReference type="ARBA" id="ARBA00048707"/>
    </source>
</evidence>
<name>K8F3P4_9CHLO</name>
<dbReference type="AlphaFoldDB" id="K8F3P4"/>
<keyword evidence="2" id="KW-0378">Hydrolase</keyword>
<organism evidence="4 5">
    <name type="scientific">Bathycoccus prasinos</name>
    <dbReference type="NCBI Taxonomy" id="41875"/>
    <lineage>
        <taxon>Eukaryota</taxon>
        <taxon>Viridiplantae</taxon>
        <taxon>Chlorophyta</taxon>
        <taxon>Mamiellophyceae</taxon>
        <taxon>Mamiellales</taxon>
        <taxon>Bathycoccaceae</taxon>
        <taxon>Bathycoccus</taxon>
    </lineage>
</organism>
<keyword evidence="5" id="KW-1185">Reference proteome</keyword>
<accession>K8F3P4</accession>
<dbReference type="InterPro" id="IPR002833">
    <property type="entry name" value="PTH2"/>
</dbReference>
<proteinExistence type="predicted"/>
<dbReference type="SUPFAM" id="SSF102462">
    <property type="entry name" value="Peptidyl-tRNA hydrolase II"/>
    <property type="match status" value="1"/>
</dbReference>